<keyword evidence="1" id="KW-1133">Transmembrane helix</keyword>
<evidence type="ECO:0000259" key="2">
    <source>
        <dbReference type="PROSITE" id="PS50234"/>
    </source>
</evidence>
<keyword evidence="1" id="KW-0812">Transmembrane</keyword>
<evidence type="ECO:0000256" key="1">
    <source>
        <dbReference type="SAM" id="Phobius"/>
    </source>
</evidence>
<dbReference type="Proteomes" id="UP001330434">
    <property type="component" value="Chromosome"/>
</dbReference>
<dbReference type="InterPro" id="IPR036465">
    <property type="entry name" value="vWFA_dom_sf"/>
</dbReference>
<dbReference type="Gene3D" id="3.40.50.410">
    <property type="entry name" value="von Willebrand factor, type A domain"/>
    <property type="match status" value="1"/>
</dbReference>
<gene>
    <name evidence="3" type="ORF">Bealeia1_01062</name>
</gene>
<dbReference type="InterPro" id="IPR028087">
    <property type="entry name" value="Tad_N"/>
</dbReference>
<dbReference type="PROSITE" id="PS50234">
    <property type="entry name" value="VWFA"/>
    <property type="match status" value="1"/>
</dbReference>
<feature type="transmembrane region" description="Helical" evidence="1">
    <location>
        <begin position="21"/>
        <end position="43"/>
    </location>
</feature>
<organism evidence="3 4">
    <name type="scientific">Candidatus Bealeia paramacronuclearis</name>
    <dbReference type="NCBI Taxonomy" id="1921001"/>
    <lineage>
        <taxon>Bacteria</taxon>
        <taxon>Pseudomonadati</taxon>
        <taxon>Pseudomonadota</taxon>
        <taxon>Alphaproteobacteria</taxon>
        <taxon>Holosporales</taxon>
        <taxon>Holosporaceae</taxon>
        <taxon>Candidatus Bealeia</taxon>
    </lineage>
</organism>
<evidence type="ECO:0000313" key="4">
    <source>
        <dbReference type="Proteomes" id="UP001330434"/>
    </source>
</evidence>
<proteinExistence type="predicted"/>
<dbReference type="InterPro" id="IPR002035">
    <property type="entry name" value="VWF_A"/>
</dbReference>
<dbReference type="SUPFAM" id="SSF53300">
    <property type="entry name" value="vWA-like"/>
    <property type="match status" value="1"/>
</dbReference>
<sequence length="526" mass="54886">MKLLNLQCFVSHLKKFTHNDSGVVMVFIALAAVPMLAFAGLAIDASRVYYAQTVLTGAVDAAAIAAGRQSNATTATSEAKMAFNANLPPNFLATLPSNPLTVTTTGTQVTVASSGIVSTTLLQLVGENNVTVTASSLVDRSLSGLEVALVIDNTGSMTQGAGSGGLSKLAAVKSAANTLLNILYCGGTGTCSTTTQSGIYVALVPYTSMINIGTYDQEPTRWKNWLTSGGTPTTCLNSLGQPSAQCLTTIPSGVTTSPVISPLPQYGDFWSTSTRNVRGVRKTTYTDTGPWTGCTEARLDNALFSGVGNDGEGDDTPPDPANQATLWGAWDNIVGDSGTNIGGCPQRTVPLQNDITSIRNAITGLTAQGYTAINVGLAWGWRSLSPKWQNVWNGIYSSGSVTLPQAYNKTQKAIVLLTDGMNDLSGYSGYGSTTQAQAELGSVPLDTLNTRLANLCTRVKAQGITIFTVTVGSGSGAPDATVKAIMQNCATQASYYFDSPTTADLQGVFQNIGNTLQQLRFRTPGA</sequence>
<protein>
    <submittedName>
        <fullName evidence="3">Pilus assembly protein</fullName>
    </submittedName>
</protein>
<dbReference type="EMBL" id="CP133270">
    <property type="protein sequence ID" value="WVX66873.1"/>
    <property type="molecule type" value="Genomic_DNA"/>
</dbReference>
<name>A0ABZ2C487_9PROT</name>
<dbReference type="RefSeq" id="WP_331255691.1">
    <property type="nucleotide sequence ID" value="NZ_CP133270.1"/>
</dbReference>
<keyword evidence="1" id="KW-0472">Membrane</keyword>
<keyword evidence="4" id="KW-1185">Reference proteome</keyword>
<dbReference type="Pfam" id="PF13400">
    <property type="entry name" value="Tad"/>
    <property type="match status" value="1"/>
</dbReference>
<feature type="domain" description="VWFA" evidence="2">
    <location>
        <begin position="351"/>
        <end position="512"/>
    </location>
</feature>
<reference evidence="3 4" key="1">
    <citation type="journal article" date="2024" name="Environ. Microbiol.">
        <title>Novel evolutionary insights on the interactions of the Holosporales (Alphaproteobacteria) with eukaryotic hosts from comparative genomics.</title>
        <authorList>
            <person name="Giovannini M."/>
            <person name="Petroni G."/>
            <person name="Castelli M."/>
        </authorList>
    </citation>
    <scope>NUCLEOTIDE SEQUENCE [LARGE SCALE GENOMIC DNA]</scope>
    <source>
        <strain evidence="3 4">US_Bl 15I1</strain>
    </source>
</reference>
<accession>A0ABZ2C487</accession>
<evidence type="ECO:0000313" key="3">
    <source>
        <dbReference type="EMBL" id="WVX66873.1"/>
    </source>
</evidence>